<dbReference type="AlphaFoldDB" id="A0ABD3W786"/>
<comment type="subcellular location">
    <subcellularLocation>
        <location evidence="1">Membrane</location>
    </subcellularLocation>
</comment>
<evidence type="ECO:0000256" key="5">
    <source>
        <dbReference type="SAM" id="Phobius"/>
    </source>
</evidence>
<feature type="transmembrane region" description="Helical" evidence="5">
    <location>
        <begin position="173"/>
        <end position="195"/>
    </location>
</feature>
<evidence type="ECO:0000256" key="3">
    <source>
        <dbReference type="ARBA" id="ARBA00022989"/>
    </source>
</evidence>
<keyword evidence="8" id="KW-1185">Reference proteome</keyword>
<feature type="transmembrane region" description="Helical" evidence="5">
    <location>
        <begin position="66"/>
        <end position="85"/>
    </location>
</feature>
<dbReference type="GO" id="GO:0016020">
    <property type="term" value="C:membrane"/>
    <property type="evidence" value="ECO:0007669"/>
    <property type="project" value="UniProtKB-SubCell"/>
</dbReference>
<evidence type="ECO:0000256" key="1">
    <source>
        <dbReference type="ARBA" id="ARBA00004370"/>
    </source>
</evidence>
<gene>
    <name evidence="7" type="ORF">ACJMK2_042390</name>
</gene>
<dbReference type="InterPro" id="IPR006694">
    <property type="entry name" value="Fatty_acid_hydroxylase"/>
</dbReference>
<dbReference type="Proteomes" id="UP001634394">
    <property type="component" value="Unassembled WGS sequence"/>
</dbReference>
<evidence type="ECO:0000256" key="2">
    <source>
        <dbReference type="ARBA" id="ARBA00022692"/>
    </source>
</evidence>
<comment type="caution">
    <text evidence="7">The sequence shown here is derived from an EMBL/GenBank/DDBJ whole genome shotgun (WGS) entry which is preliminary data.</text>
</comment>
<accession>A0ABD3W786</accession>
<evidence type="ECO:0000256" key="4">
    <source>
        <dbReference type="ARBA" id="ARBA00023136"/>
    </source>
</evidence>
<keyword evidence="2 5" id="KW-0812">Transmembrane</keyword>
<name>A0ABD3W786_SINWO</name>
<organism evidence="7 8">
    <name type="scientific">Sinanodonta woodiana</name>
    <name type="common">Chinese pond mussel</name>
    <name type="synonym">Anodonta woodiana</name>
    <dbReference type="NCBI Taxonomy" id="1069815"/>
    <lineage>
        <taxon>Eukaryota</taxon>
        <taxon>Metazoa</taxon>
        <taxon>Spiralia</taxon>
        <taxon>Lophotrochozoa</taxon>
        <taxon>Mollusca</taxon>
        <taxon>Bivalvia</taxon>
        <taxon>Autobranchia</taxon>
        <taxon>Heteroconchia</taxon>
        <taxon>Palaeoheterodonta</taxon>
        <taxon>Unionida</taxon>
        <taxon>Unionoidea</taxon>
        <taxon>Unionidae</taxon>
        <taxon>Unioninae</taxon>
        <taxon>Sinanodonta</taxon>
    </lineage>
</organism>
<feature type="transmembrane region" description="Helical" evidence="5">
    <location>
        <begin position="26"/>
        <end position="46"/>
    </location>
</feature>
<keyword evidence="4 5" id="KW-0472">Membrane</keyword>
<dbReference type="EMBL" id="JBJQND010000008">
    <property type="protein sequence ID" value="KAL3869749.1"/>
    <property type="molecule type" value="Genomic_DNA"/>
</dbReference>
<dbReference type="InterPro" id="IPR050307">
    <property type="entry name" value="Sterol_Desaturase_Related"/>
</dbReference>
<protein>
    <recommendedName>
        <fullName evidence="6">Fatty acid hydroxylase domain-containing protein</fullName>
    </recommendedName>
</protein>
<dbReference type="PANTHER" id="PTHR11863">
    <property type="entry name" value="STEROL DESATURASE"/>
    <property type="match status" value="1"/>
</dbReference>
<proteinExistence type="predicted"/>
<sequence length="317" mass="37295">MSGNDRPEKLSKKDVEEKRIINYHDFFWLLLATRGFVVCFAAVCVYHVDLLQGFVERIWDMLLSSWVFNSVYFETWFTTFTYAVIMHTYPVALHKIPALQRFKIRSKVNVANWSPQVQLVQQAVWYMTPLMILDTFLVKKYCGVDPKMWIEKSNEWIQITRALPNKAPTVIEVIFQLAMSILLYDAIFFFIHLILHRNLYLYKYIHAYHHDHGDINSFVTNQLTVSERLVLVLSANFCLKIFRSHPLTRTIFVPIFVFLLVDNHTGYDLPIGLHRLMPFDIIGGPVKHTAHHTQGSRFYQPFLTYLDKLLDKGYIKV</sequence>
<dbReference type="Pfam" id="PF04116">
    <property type="entry name" value="FA_hydroxylase"/>
    <property type="match status" value="1"/>
</dbReference>
<reference evidence="7 8" key="1">
    <citation type="submission" date="2024-11" db="EMBL/GenBank/DDBJ databases">
        <title>Chromosome-level genome assembly of the freshwater bivalve Anodonta woodiana.</title>
        <authorList>
            <person name="Chen X."/>
        </authorList>
    </citation>
    <scope>NUCLEOTIDE SEQUENCE [LARGE SCALE GENOMIC DNA]</scope>
    <source>
        <strain evidence="7">MN2024</strain>
        <tissue evidence="7">Gills</tissue>
    </source>
</reference>
<evidence type="ECO:0000313" key="8">
    <source>
        <dbReference type="Proteomes" id="UP001634394"/>
    </source>
</evidence>
<keyword evidence="3 5" id="KW-1133">Transmembrane helix</keyword>
<evidence type="ECO:0000259" key="6">
    <source>
        <dbReference type="Pfam" id="PF04116"/>
    </source>
</evidence>
<feature type="domain" description="Fatty acid hydroxylase" evidence="6">
    <location>
        <begin position="179"/>
        <end position="310"/>
    </location>
</feature>
<evidence type="ECO:0000313" key="7">
    <source>
        <dbReference type="EMBL" id="KAL3869749.1"/>
    </source>
</evidence>